<evidence type="ECO:0000313" key="4">
    <source>
        <dbReference type="Proteomes" id="UP000298327"/>
    </source>
</evidence>
<name>A0A4Y9ZA07_9AGAM</name>
<comment type="caution">
    <text evidence="3">The sequence shown here is derived from an EMBL/GenBank/DDBJ whole genome shotgun (WGS) entry which is preliminary data.</text>
</comment>
<reference evidence="3 4" key="1">
    <citation type="submission" date="2019-02" db="EMBL/GenBank/DDBJ databases">
        <title>Genome sequencing of the rare red list fungi Dentipellis fragilis.</title>
        <authorList>
            <person name="Buettner E."/>
            <person name="Kellner H."/>
        </authorList>
    </citation>
    <scope>NUCLEOTIDE SEQUENCE [LARGE SCALE GENOMIC DNA]</scope>
    <source>
        <strain evidence="3 4">DSM 105465</strain>
    </source>
</reference>
<dbReference type="SUPFAM" id="SSF56112">
    <property type="entry name" value="Protein kinase-like (PK-like)"/>
    <property type="match status" value="1"/>
</dbReference>
<dbReference type="Pfam" id="PF17667">
    <property type="entry name" value="Pkinase_fungal"/>
    <property type="match status" value="1"/>
</dbReference>
<proteinExistence type="predicted"/>
<feature type="region of interest" description="Disordered" evidence="1">
    <location>
        <begin position="724"/>
        <end position="756"/>
    </location>
</feature>
<accession>A0A4Y9ZA07</accession>
<evidence type="ECO:0000256" key="1">
    <source>
        <dbReference type="SAM" id="MobiDB-lite"/>
    </source>
</evidence>
<gene>
    <name evidence="3" type="ORF">EVG20_g2144</name>
</gene>
<evidence type="ECO:0000313" key="3">
    <source>
        <dbReference type="EMBL" id="TFY70847.1"/>
    </source>
</evidence>
<dbReference type="Proteomes" id="UP000298327">
    <property type="component" value="Unassembled WGS sequence"/>
</dbReference>
<organism evidence="3 4">
    <name type="scientific">Dentipellis fragilis</name>
    <dbReference type="NCBI Taxonomy" id="205917"/>
    <lineage>
        <taxon>Eukaryota</taxon>
        <taxon>Fungi</taxon>
        <taxon>Dikarya</taxon>
        <taxon>Basidiomycota</taxon>
        <taxon>Agaricomycotina</taxon>
        <taxon>Agaricomycetes</taxon>
        <taxon>Russulales</taxon>
        <taxon>Hericiaceae</taxon>
        <taxon>Dentipellis</taxon>
    </lineage>
</organism>
<feature type="compositionally biased region" description="Polar residues" evidence="1">
    <location>
        <begin position="728"/>
        <end position="738"/>
    </location>
</feature>
<dbReference type="Gene3D" id="1.10.510.10">
    <property type="entry name" value="Transferase(Phosphotransferase) domain 1"/>
    <property type="match status" value="1"/>
</dbReference>
<dbReference type="STRING" id="205917.A0A4Y9ZA07"/>
<evidence type="ECO:0000259" key="2">
    <source>
        <dbReference type="Pfam" id="PF17667"/>
    </source>
</evidence>
<protein>
    <recommendedName>
        <fullName evidence="2">Fungal-type protein kinase domain-containing protein</fullName>
    </recommendedName>
</protein>
<feature type="domain" description="Fungal-type protein kinase" evidence="2">
    <location>
        <begin position="136"/>
        <end position="595"/>
    </location>
</feature>
<dbReference type="PANTHER" id="PTHR38248:SF2">
    <property type="entry name" value="FUNK1 11"/>
    <property type="match status" value="1"/>
</dbReference>
<dbReference type="PANTHER" id="PTHR38248">
    <property type="entry name" value="FUNK1 6"/>
    <property type="match status" value="1"/>
</dbReference>
<dbReference type="InterPro" id="IPR040976">
    <property type="entry name" value="Pkinase_fungal"/>
</dbReference>
<keyword evidence="4" id="KW-1185">Reference proteome</keyword>
<dbReference type="OrthoDB" id="3246048at2759"/>
<dbReference type="AlphaFoldDB" id="A0A4Y9ZA07"/>
<dbReference type="EMBL" id="SEOQ01000079">
    <property type="protein sequence ID" value="TFY70847.1"/>
    <property type="molecule type" value="Genomic_DNA"/>
</dbReference>
<dbReference type="InterPro" id="IPR011009">
    <property type="entry name" value="Kinase-like_dom_sf"/>
</dbReference>
<sequence>MEDEVIEVSPCSFLHDYTPFNPSDEDVQACFDELLKAGLVTQLEDGRYDVSEVNQSLSGSTSEFPSYTSLSTICETIAKAQLKDRSASCSSEQNLLDPVTPGLSDSSDLSDSLDSINGYFKLLESTAVASTDLTTADCAVDCEWRLDSCANNIVENHQSVAEHAARVMNEDPRRLFTYSCPQMTFEDTRMTLWYWSRSHCANPVPFDFTQDIFTTVRVLASFIFARTDELGFDASVQRRLDYTDKKRKSCFVFRVQDRCFKILRSISEHLNPRRVAGRSTRVFEVLEVGSFDDLTPVPGATNQILKDVWLDAEARTEKQIQDDKFQDLDEFAKKIINSKEGTSEIREFTGASPGDQEMLRTALCKQENYKRYFLTIDCDQQGFQSKPVSPDATVTDNIFTRLPLATVPASLPYANSSRSHLTSATSSQHPEVKVARQPCDYVPKRQYRVVFNEVCEALQNVRELKTVIRGMQDCLTAVQLMFLAGWVHRYISGGNLLWFSETETEGRGMLSDLEYAKKFDANGQGRADPKTGTPLFMPIEIQRQIYIYRRNDVLDSSNNILDYDHPLDLTDDKPLHMIHNFEHDLESFFWLLLWTITVRTGDINTQNLVSSIFLQSSQCSPDREKAITDSRGLISGLNTNISQELKELVEPVARLRRALMWGYVNRKQAFSDLATYSPLYGHVRKALGQCLRIAEGPGVPSLPVSFPCEEAKEVHPLPPQICKRVRSTTKTGAGSTSRKSQRISKDGKSTRGRKGA</sequence>